<evidence type="ECO:0000256" key="2">
    <source>
        <dbReference type="ARBA" id="ARBA00022649"/>
    </source>
</evidence>
<dbReference type="RefSeq" id="WP_332867427.1">
    <property type="nucleotide sequence ID" value="NZ_JBAFSM010000067.1"/>
</dbReference>
<keyword evidence="2" id="KW-1277">Toxin-antitoxin system</keyword>
<evidence type="ECO:0000256" key="5">
    <source>
        <dbReference type="ARBA" id="ARBA00049880"/>
    </source>
</evidence>
<dbReference type="AlphaFoldDB" id="A0AAW9R0Y8"/>
<keyword evidence="8" id="KW-1185">Reference proteome</keyword>
<dbReference type="PANTHER" id="PTHR36449:SF1">
    <property type="entry name" value="ACETYLTRANSFERASE"/>
    <property type="match status" value="1"/>
</dbReference>
<dbReference type="PANTHER" id="PTHR36449">
    <property type="entry name" value="ACETYLTRANSFERASE-RELATED"/>
    <property type="match status" value="1"/>
</dbReference>
<dbReference type="GO" id="GO:0016747">
    <property type="term" value="F:acyltransferase activity, transferring groups other than amino-acyl groups"/>
    <property type="evidence" value="ECO:0007669"/>
    <property type="project" value="InterPro"/>
</dbReference>
<evidence type="ECO:0000256" key="1">
    <source>
        <dbReference type="ARBA" id="ARBA00022491"/>
    </source>
</evidence>
<evidence type="ECO:0000259" key="6">
    <source>
        <dbReference type="PROSITE" id="PS51186"/>
    </source>
</evidence>
<dbReference type="Proteomes" id="UP001328733">
    <property type="component" value="Unassembled WGS sequence"/>
</dbReference>
<comment type="catalytic activity">
    <reaction evidence="5">
        <text>glycyl-tRNA(Gly) + acetyl-CoA = N-acetylglycyl-tRNA(Gly) + CoA + H(+)</text>
        <dbReference type="Rhea" id="RHEA:81867"/>
        <dbReference type="Rhea" id="RHEA-COMP:9683"/>
        <dbReference type="Rhea" id="RHEA-COMP:19766"/>
        <dbReference type="ChEBI" id="CHEBI:15378"/>
        <dbReference type="ChEBI" id="CHEBI:57287"/>
        <dbReference type="ChEBI" id="CHEBI:57288"/>
        <dbReference type="ChEBI" id="CHEBI:78522"/>
        <dbReference type="ChEBI" id="CHEBI:232036"/>
    </reaction>
</comment>
<gene>
    <name evidence="7" type="ORF">V0288_22705</name>
</gene>
<accession>A0AAW9R0Y8</accession>
<protein>
    <submittedName>
        <fullName evidence="7">GNAT family N-acetyltransferase</fullName>
        <ecNumber evidence="7">2.3.1.-</ecNumber>
    </submittedName>
</protein>
<evidence type="ECO:0000256" key="3">
    <source>
        <dbReference type="ARBA" id="ARBA00022679"/>
    </source>
</evidence>
<name>A0AAW9R0Y8_9CHRO</name>
<evidence type="ECO:0000256" key="4">
    <source>
        <dbReference type="ARBA" id="ARBA00023315"/>
    </source>
</evidence>
<organism evidence="7 8">
    <name type="scientific">Pannus brasiliensis CCIBt3594</name>
    <dbReference type="NCBI Taxonomy" id="1427578"/>
    <lineage>
        <taxon>Bacteria</taxon>
        <taxon>Bacillati</taxon>
        <taxon>Cyanobacteriota</taxon>
        <taxon>Cyanophyceae</taxon>
        <taxon>Oscillatoriophycideae</taxon>
        <taxon>Chroococcales</taxon>
        <taxon>Microcystaceae</taxon>
        <taxon>Pannus</taxon>
    </lineage>
</organism>
<dbReference type="SUPFAM" id="SSF55729">
    <property type="entry name" value="Acyl-CoA N-acyltransferases (Nat)"/>
    <property type="match status" value="1"/>
</dbReference>
<keyword evidence="1" id="KW-0678">Repressor</keyword>
<dbReference type="Pfam" id="PF00583">
    <property type="entry name" value="Acetyltransf_1"/>
    <property type="match status" value="1"/>
</dbReference>
<reference evidence="7 8" key="1">
    <citation type="submission" date="2024-01" db="EMBL/GenBank/DDBJ databases">
        <title>Genomic insights into the taxonomy and metabolism of the cyanobacterium Pannus brasiliensis CCIBt3594.</title>
        <authorList>
            <person name="Machado M."/>
            <person name="Botero N.B."/>
            <person name="Andreote A.P.D."/>
            <person name="Feitosa A.M.T."/>
            <person name="Popin R."/>
            <person name="Sivonen K."/>
            <person name="Fiore M.F."/>
        </authorList>
    </citation>
    <scope>NUCLEOTIDE SEQUENCE [LARGE SCALE GENOMIC DNA]</scope>
    <source>
        <strain evidence="7 8">CCIBt3594</strain>
    </source>
</reference>
<dbReference type="EMBL" id="JBAFSM010000067">
    <property type="protein sequence ID" value="MEG3439956.1"/>
    <property type="molecule type" value="Genomic_DNA"/>
</dbReference>
<dbReference type="Gene3D" id="3.40.630.30">
    <property type="match status" value="1"/>
</dbReference>
<proteinExistence type="predicted"/>
<keyword evidence="3 7" id="KW-0808">Transferase</keyword>
<comment type="caution">
    <text evidence="7">The sequence shown here is derived from an EMBL/GenBank/DDBJ whole genome shotgun (WGS) entry which is preliminary data.</text>
</comment>
<dbReference type="EC" id="2.3.1.-" evidence="7"/>
<dbReference type="PROSITE" id="PS51186">
    <property type="entry name" value="GNAT"/>
    <property type="match status" value="1"/>
</dbReference>
<evidence type="ECO:0000313" key="8">
    <source>
        <dbReference type="Proteomes" id="UP001328733"/>
    </source>
</evidence>
<dbReference type="InterPro" id="IPR000182">
    <property type="entry name" value="GNAT_dom"/>
</dbReference>
<evidence type="ECO:0000313" key="7">
    <source>
        <dbReference type="EMBL" id="MEG3439956.1"/>
    </source>
</evidence>
<keyword evidence="4 7" id="KW-0012">Acyltransferase</keyword>
<sequence length="171" mass="19431">MKWIISPLDREFEKTDFDCNESRLNDYLKKYASQNQKKGYSLTFVATEPESKKVVGYYSVSASSIEFANLPESIKKGLPKYPAPVMLIGQLAVDKTSRGRGLGRVLLMHALNKAIRLSEEIAIFAVRVDAIDERSREFYLKYGFVPLQDSPLSLLLPVRTIIQSRVNPDRD</sequence>
<dbReference type="CDD" id="cd04301">
    <property type="entry name" value="NAT_SF"/>
    <property type="match status" value="1"/>
</dbReference>
<dbReference type="InterPro" id="IPR016181">
    <property type="entry name" value="Acyl_CoA_acyltransferase"/>
</dbReference>
<feature type="domain" description="N-acetyltransferase" evidence="6">
    <location>
        <begin position="7"/>
        <end position="159"/>
    </location>
</feature>